<evidence type="ECO:0000259" key="12">
    <source>
        <dbReference type="PROSITE" id="PS50262"/>
    </source>
</evidence>
<dbReference type="CDD" id="cd00637">
    <property type="entry name" value="7tm_classA_rhodopsin-like"/>
    <property type="match status" value="1"/>
</dbReference>
<keyword evidence="4 11" id="KW-0812">Transmembrane</keyword>
<evidence type="ECO:0000256" key="7">
    <source>
        <dbReference type="ARBA" id="ARBA00023136"/>
    </source>
</evidence>
<evidence type="ECO:0000256" key="3">
    <source>
        <dbReference type="ARBA" id="ARBA00022475"/>
    </source>
</evidence>
<evidence type="ECO:0000256" key="4">
    <source>
        <dbReference type="ARBA" id="ARBA00022692"/>
    </source>
</evidence>
<evidence type="ECO:0000313" key="14">
    <source>
        <dbReference type="Proteomes" id="UP000789390"/>
    </source>
</evidence>
<evidence type="ECO:0000256" key="8">
    <source>
        <dbReference type="ARBA" id="ARBA00023170"/>
    </source>
</evidence>
<evidence type="ECO:0000256" key="11">
    <source>
        <dbReference type="SAM" id="Phobius"/>
    </source>
</evidence>
<dbReference type="Proteomes" id="UP000789390">
    <property type="component" value="Unassembled WGS sequence"/>
</dbReference>
<gene>
    <name evidence="13" type="ORF">DGAL_LOCUS14286</name>
</gene>
<dbReference type="GO" id="GO:0007189">
    <property type="term" value="P:adenylate cyclase-activating G protein-coupled receptor signaling pathway"/>
    <property type="evidence" value="ECO:0007669"/>
    <property type="project" value="TreeGrafter"/>
</dbReference>
<feature type="transmembrane region" description="Helical" evidence="11">
    <location>
        <begin position="50"/>
        <end position="71"/>
    </location>
</feature>
<keyword evidence="9" id="KW-0325">Glycoprotein</keyword>
<keyword evidence="8" id="KW-0675">Receptor</keyword>
<keyword evidence="5 11" id="KW-1133">Transmembrane helix</keyword>
<evidence type="ECO:0000256" key="5">
    <source>
        <dbReference type="ARBA" id="ARBA00022989"/>
    </source>
</evidence>
<keyword evidence="3" id="KW-1003">Cell membrane</keyword>
<dbReference type="Pfam" id="PF00001">
    <property type="entry name" value="7tm_1"/>
    <property type="match status" value="1"/>
</dbReference>
<dbReference type="GO" id="GO:0001973">
    <property type="term" value="P:G protein-coupled adenosine receptor signaling pathway"/>
    <property type="evidence" value="ECO:0007669"/>
    <property type="project" value="TreeGrafter"/>
</dbReference>
<dbReference type="InterPro" id="IPR000276">
    <property type="entry name" value="GPCR_Rhodpsn"/>
</dbReference>
<feature type="transmembrane region" description="Helical" evidence="11">
    <location>
        <begin position="114"/>
        <end position="136"/>
    </location>
</feature>
<feature type="domain" description="G-protein coupled receptors family 1 profile" evidence="12">
    <location>
        <begin position="62"/>
        <end position="314"/>
    </location>
</feature>
<reference evidence="13" key="1">
    <citation type="submission" date="2021-11" db="EMBL/GenBank/DDBJ databases">
        <authorList>
            <person name="Schell T."/>
        </authorList>
    </citation>
    <scope>NUCLEOTIDE SEQUENCE</scope>
    <source>
        <strain evidence="13">M5</strain>
    </source>
</reference>
<accession>A0A8J2S107</accession>
<evidence type="ECO:0000256" key="9">
    <source>
        <dbReference type="ARBA" id="ARBA00023180"/>
    </source>
</evidence>
<evidence type="ECO:0000256" key="2">
    <source>
        <dbReference type="ARBA" id="ARBA00010663"/>
    </source>
</evidence>
<dbReference type="GO" id="GO:0004930">
    <property type="term" value="F:G protein-coupled receptor activity"/>
    <property type="evidence" value="ECO:0007669"/>
    <property type="project" value="UniProtKB-KW"/>
</dbReference>
<dbReference type="GO" id="GO:0005886">
    <property type="term" value="C:plasma membrane"/>
    <property type="evidence" value="ECO:0007669"/>
    <property type="project" value="UniProtKB-SubCell"/>
</dbReference>
<dbReference type="PANTHER" id="PTHR24246">
    <property type="entry name" value="OLFACTORY RECEPTOR AND ADENOSINE RECEPTOR"/>
    <property type="match status" value="1"/>
</dbReference>
<dbReference type="PANTHER" id="PTHR24246:SF27">
    <property type="entry name" value="ADENOSINE RECEPTOR, ISOFORM A"/>
    <property type="match status" value="1"/>
</dbReference>
<organism evidence="13 14">
    <name type="scientific">Daphnia galeata</name>
    <dbReference type="NCBI Taxonomy" id="27404"/>
    <lineage>
        <taxon>Eukaryota</taxon>
        <taxon>Metazoa</taxon>
        <taxon>Ecdysozoa</taxon>
        <taxon>Arthropoda</taxon>
        <taxon>Crustacea</taxon>
        <taxon>Branchiopoda</taxon>
        <taxon>Diplostraca</taxon>
        <taxon>Cladocera</taxon>
        <taxon>Anomopoda</taxon>
        <taxon>Daphniidae</taxon>
        <taxon>Daphnia</taxon>
    </lineage>
</organism>
<dbReference type="Gene3D" id="1.20.1070.10">
    <property type="entry name" value="Rhodopsin 7-helix transmembrane proteins"/>
    <property type="match status" value="1"/>
</dbReference>
<dbReference type="OrthoDB" id="6333985at2759"/>
<proteinExistence type="inferred from homology"/>
<feature type="transmembrane region" description="Helical" evidence="11">
    <location>
        <begin position="197"/>
        <end position="216"/>
    </location>
</feature>
<dbReference type="SUPFAM" id="SSF81321">
    <property type="entry name" value="Family A G protein-coupled receptor-like"/>
    <property type="match status" value="1"/>
</dbReference>
<dbReference type="PROSITE" id="PS50262">
    <property type="entry name" value="G_PROTEIN_RECEP_F1_2"/>
    <property type="match status" value="1"/>
</dbReference>
<keyword evidence="6" id="KW-0297">G-protein coupled receptor</keyword>
<comment type="subcellular location">
    <subcellularLocation>
        <location evidence="1">Cell membrane</location>
        <topology evidence="1">Multi-pass membrane protein</topology>
    </subcellularLocation>
</comment>
<sequence length="337" mass="38662">MANHIEEDNLNTESATNILVSVNNISAATNTWNQTGYESYPPSLDGIRQFIHLACIWIGSPLNVMVASVIIRQRRLRNPRNTFWLGVIFCNLLAFANALIEYAAYEMLSITACLIFRVTAGIPYTLLLVNLLLATLDRWVALTYPLFHRETVTVKLVVFVQLLFCTVVVLLSTLPYWTKMIPLIACGVDPRVLEWTTIVFLSLTLLSIIAQVQIYCRARTCLRRDLNHQLFNHQSQHINRLELEATVTLVCGVMSLCFFSLPYSAVSMSDWICRRYIKQFAPIQQQQWCSTVQLTLPYLRELFLIHSVYNPIMYMIRSREFANALRSIISCPESPKE</sequence>
<keyword evidence="14" id="KW-1185">Reference proteome</keyword>
<keyword evidence="7 11" id="KW-0472">Membrane</keyword>
<evidence type="ECO:0000256" key="6">
    <source>
        <dbReference type="ARBA" id="ARBA00023040"/>
    </source>
</evidence>
<keyword evidence="10" id="KW-0807">Transducer</keyword>
<feature type="transmembrane region" description="Helical" evidence="11">
    <location>
        <begin position="83"/>
        <end position="102"/>
    </location>
</feature>
<comment type="similarity">
    <text evidence="2">Belongs to the G-protein coupled receptor 1 family.</text>
</comment>
<feature type="transmembrane region" description="Helical" evidence="11">
    <location>
        <begin position="156"/>
        <end position="177"/>
    </location>
</feature>
<dbReference type="EMBL" id="CAKKLH010000305">
    <property type="protein sequence ID" value="CAH0110693.1"/>
    <property type="molecule type" value="Genomic_DNA"/>
</dbReference>
<protein>
    <recommendedName>
        <fullName evidence="12">G-protein coupled receptors family 1 profile domain-containing protein</fullName>
    </recommendedName>
</protein>
<evidence type="ECO:0000313" key="13">
    <source>
        <dbReference type="EMBL" id="CAH0110693.1"/>
    </source>
</evidence>
<dbReference type="AlphaFoldDB" id="A0A8J2S107"/>
<name>A0A8J2S107_9CRUS</name>
<evidence type="ECO:0000256" key="1">
    <source>
        <dbReference type="ARBA" id="ARBA00004651"/>
    </source>
</evidence>
<dbReference type="InterPro" id="IPR017452">
    <property type="entry name" value="GPCR_Rhodpsn_7TM"/>
</dbReference>
<comment type="caution">
    <text evidence="13">The sequence shown here is derived from an EMBL/GenBank/DDBJ whole genome shotgun (WGS) entry which is preliminary data.</text>
</comment>
<evidence type="ECO:0000256" key="10">
    <source>
        <dbReference type="ARBA" id="ARBA00023224"/>
    </source>
</evidence>